<dbReference type="Proteomes" id="UP000294678">
    <property type="component" value="Unassembled WGS sequence"/>
</dbReference>
<dbReference type="AlphaFoldDB" id="A0AA46E006"/>
<evidence type="ECO:0000313" key="3">
    <source>
        <dbReference type="EMBL" id="TDT71806.1"/>
    </source>
</evidence>
<sequence length="575" mass="65664">MKKYVVKGKNIDEILEKISSHFNIPKDKVNYDILKENEKEVELKVWIVDNEDIKYSEILIKPDGIFLKVLKTDEDVKLLEKYVILEVQKKEIKDFDLGKIKFATLNQGQFVKIAEHDKDYYIDAEVHIEILSPLEATIEIVAPKRGNMPEYTHILELIKQKGIIFGIRKNAIKTILENKIFEKRVVLAKGRAPIQGKNARLLFHYDRDKKLKVDKNNNVDFKNLNWIKNVKKDDIIVEKLSMIPGKDGINIFGKPLPTKAVKDIKLPKGKNTYISKDGMKLCASIDGQIIEEQNKISVMPILTINGDIDYSTGNIEFIGTVLIKGNVLTGFTVKASEDIIVEGLVEDAILEAERDVIVQKGIVANEEGEGNIKVGRDLRAKYIQNMKVKCFGKVIIDDYILLSDIEAKEEIEVISGKGRIIGGKVKSQKGITANIVGGKFETHTYLEIGVFSEIYQKEKEFDKKLLELEAKKDRLEFRKKEFMQKSPVVRAALKTKEKEIRIQLKELKKEYNKLLKNKENLIQEYSDLGNAKVQVLQTLNPGVLIKLGKHIYLNKEQKLHTVLSIDRETGELVIE</sequence>
<dbReference type="Pfam" id="PF20250">
    <property type="entry name" value="FapA_N"/>
    <property type="match status" value="1"/>
</dbReference>
<dbReference type="InterPro" id="IPR046866">
    <property type="entry name" value="FapA_N"/>
</dbReference>
<dbReference type="InterPro" id="IPR005646">
    <property type="entry name" value="FapA"/>
</dbReference>
<dbReference type="Pfam" id="PF03961">
    <property type="entry name" value="FapA"/>
    <property type="match status" value="1"/>
</dbReference>
<organism evidence="3 4">
    <name type="scientific">Hypnocyclicus thermotrophus</name>
    <dbReference type="NCBI Taxonomy" id="1627895"/>
    <lineage>
        <taxon>Bacteria</taxon>
        <taxon>Fusobacteriati</taxon>
        <taxon>Fusobacteriota</taxon>
        <taxon>Fusobacteriia</taxon>
        <taxon>Fusobacteriales</taxon>
        <taxon>Fusobacteriaceae</taxon>
        <taxon>Hypnocyclicus</taxon>
    </lineage>
</organism>
<evidence type="ECO:0000259" key="2">
    <source>
        <dbReference type="SMART" id="SM01245"/>
    </source>
</evidence>
<dbReference type="RefSeq" id="WP_134112402.1">
    <property type="nucleotide sequence ID" value="NZ_SOBG01000002.1"/>
</dbReference>
<protein>
    <recommendedName>
        <fullName evidence="2">RNA-binding protein KhpB N-terminal domain-containing protein</fullName>
    </recommendedName>
</protein>
<evidence type="ECO:0000256" key="1">
    <source>
        <dbReference type="SAM" id="Coils"/>
    </source>
</evidence>
<reference evidence="3 4" key="1">
    <citation type="submission" date="2019-03" db="EMBL/GenBank/DDBJ databases">
        <title>Genomic Encyclopedia of Type Strains, Phase IV (KMG-IV): sequencing the most valuable type-strain genomes for metagenomic binning, comparative biology and taxonomic classification.</title>
        <authorList>
            <person name="Goeker M."/>
        </authorList>
    </citation>
    <scope>NUCLEOTIDE SEQUENCE [LARGE SCALE GENOMIC DNA]</scope>
    <source>
        <strain evidence="3 4">DSM 100055</strain>
    </source>
</reference>
<dbReference type="PANTHER" id="PTHR38032:SF1">
    <property type="entry name" value="RNA-BINDING PROTEIN KHPB N-TERMINAL DOMAIN-CONTAINING PROTEIN"/>
    <property type="match status" value="1"/>
</dbReference>
<name>A0AA46E006_9FUSO</name>
<accession>A0AA46E006</accession>
<feature type="domain" description="RNA-binding protein KhpB N-terminal" evidence="2">
    <location>
        <begin position="5"/>
        <end position="48"/>
    </location>
</feature>
<proteinExistence type="predicted"/>
<gene>
    <name evidence="3" type="ORF">EV215_0490</name>
</gene>
<dbReference type="PANTHER" id="PTHR38032">
    <property type="entry name" value="POLYMERASE-RELATED"/>
    <property type="match status" value="1"/>
</dbReference>
<dbReference type="InterPro" id="IPR032782">
    <property type="entry name" value="KhpB_N"/>
</dbReference>
<dbReference type="SMART" id="SM01245">
    <property type="entry name" value="Jag_N"/>
    <property type="match status" value="1"/>
</dbReference>
<comment type="caution">
    <text evidence="3">The sequence shown here is derived from an EMBL/GenBank/DDBJ whole genome shotgun (WGS) entry which is preliminary data.</text>
</comment>
<dbReference type="EMBL" id="SOBG01000002">
    <property type="protein sequence ID" value="TDT71806.1"/>
    <property type="molecule type" value="Genomic_DNA"/>
</dbReference>
<dbReference type="InterPro" id="IPR046865">
    <property type="entry name" value="FapA_b_solenoid"/>
</dbReference>
<keyword evidence="1" id="KW-0175">Coiled coil</keyword>
<keyword evidence="4" id="KW-1185">Reference proteome</keyword>
<feature type="coiled-coil region" evidence="1">
    <location>
        <begin position="458"/>
        <end position="531"/>
    </location>
</feature>
<evidence type="ECO:0000313" key="4">
    <source>
        <dbReference type="Proteomes" id="UP000294678"/>
    </source>
</evidence>